<evidence type="ECO:0000313" key="2">
    <source>
        <dbReference type="Proteomes" id="UP001162501"/>
    </source>
</evidence>
<dbReference type="EMBL" id="OX596103">
    <property type="protein sequence ID" value="CAM9851595.1"/>
    <property type="molecule type" value="Genomic_DNA"/>
</dbReference>
<name>A0AC59YN88_RANTA</name>
<protein>
    <submittedName>
        <fullName evidence="1">Uncharacterized protein</fullName>
    </submittedName>
</protein>
<organism evidence="1 2">
    <name type="scientific">Rangifer tarandus platyrhynchus</name>
    <name type="common">Svalbard reindeer</name>
    <dbReference type="NCBI Taxonomy" id="3082113"/>
    <lineage>
        <taxon>Eukaryota</taxon>
        <taxon>Metazoa</taxon>
        <taxon>Chordata</taxon>
        <taxon>Craniata</taxon>
        <taxon>Vertebrata</taxon>
        <taxon>Euteleostomi</taxon>
        <taxon>Mammalia</taxon>
        <taxon>Eutheria</taxon>
        <taxon>Laurasiatheria</taxon>
        <taxon>Artiodactyla</taxon>
        <taxon>Ruminantia</taxon>
        <taxon>Pecora</taxon>
        <taxon>Cervidae</taxon>
        <taxon>Odocoileinae</taxon>
        <taxon>Rangifer</taxon>
    </lineage>
</organism>
<gene>
    <name evidence="1" type="ORF">MRATA1EN22A_LOCUS8358</name>
</gene>
<reference evidence="1" key="2">
    <citation type="submission" date="2025-03" db="EMBL/GenBank/DDBJ databases">
        <authorList>
            <consortium name="ELIXIR-Norway"/>
            <consortium name="Elixir Norway"/>
        </authorList>
    </citation>
    <scope>NUCLEOTIDE SEQUENCE</scope>
</reference>
<proteinExistence type="predicted"/>
<sequence length="114" mass="12258">MKEGSLSTPGRPPPVLEGLGSGGTRRWRRRRRALDGQRDSLHCPCCAEAAREVAPGARTARAQAAVAGVLGTRSWGRRGRGQRPRRDSRAPGGRPRDQGGDPAPQADRRFPGPM</sequence>
<reference evidence="1" key="1">
    <citation type="submission" date="2023-05" db="EMBL/GenBank/DDBJ databases">
        <authorList>
            <consortium name="ELIXIR-Norway"/>
        </authorList>
    </citation>
    <scope>NUCLEOTIDE SEQUENCE</scope>
</reference>
<evidence type="ECO:0000313" key="1">
    <source>
        <dbReference type="EMBL" id="CAM9851595.1"/>
    </source>
</evidence>
<accession>A0AC59YN88</accession>
<feature type="non-terminal residue" evidence="1">
    <location>
        <position position="114"/>
    </location>
</feature>
<dbReference type="Proteomes" id="UP001162501">
    <property type="component" value="Chromosome 19"/>
</dbReference>